<keyword evidence="2" id="KW-1185">Reference proteome</keyword>
<evidence type="ECO:0000313" key="2">
    <source>
        <dbReference type="Proteomes" id="UP001060085"/>
    </source>
</evidence>
<accession>A0ACC0B845</accession>
<reference evidence="2" key="1">
    <citation type="journal article" date="2023" name="Nat. Plants">
        <title>Single-cell RNA sequencing provides a high-resolution roadmap for understanding the multicellular compartmentation of specialized metabolism.</title>
        <authorList>
            <person name="Sun S."/>
            <person name="Shen X."/>
            <person name="Li Y."/>
            <person name="Li Y."/>
            <person name="Wang S."/>
            <person name="Li R."/>
            <person name="Zhang H."/>
            <person name="Shen G."/>
            <person name="Guo B."/>
            <person name="Wei J."/>
            <person name="Xu J."/>
            <person name="St-Pierre B."/>
            <person name="Chen S."/>
            <person name="Sun C."/>
        </authorList>
    </citation>
    <scope>NUCLEOTIDE SEQUENCE [LARGE SCALE GENOMIC DNA]</scope>
</reference>
<protein>
    <submittedName>
        <fullName evidence="1">Uncharacterized protein</fullName>
    </submittedName>
</protein>
<dbReference type="Proteomes" id="UP001060085">
    <property type="component" value="Linkage Group LG04"/>
</dbReference>
<dbReference type="EMBL" id="CM044704">
    <property type="protein sequence ID" value="KAI5668839.1"/>
    <property type="molecule type" value="Genomic_DNA"/>
</dbReference>
<gene>
    <name evidence="1" type="ORF">M9H77_18692</name>
</gene>
<proteinExistence type="predicted"/>
<name>A0ACC0B845_CATRO</name>
<sequence>MTIAQYTSLWDEWARKHTRRCGRRHSRTGCRGIVASFSASKPVGQAGEDGRGLCTVSAVCPTASAEGTIGRYTIRPVLSKVILYYLLLLLELLHFYCRVKELHIQDLKFLPRGLYREGEEVVGIHAAGIGEVRRLHDIICISLWSAAGFDTHSLPSFPAAG</sequence>
<organism evidence="1 2">
    <name type="scientific">Catharanthus roseus</name>
    <name type="common">Madagascar periwinkle</name>
    <name type="synonym">Vinca rosea</name>
    <dbReference type="NCBI Taxonomy" id="4058"/>
    <lineage>
        <taxon>Eukaryota</taxon>
        <taxon>Viridiplantae</taxon>
        <taxon>Streptophyta</taxon>
        <taxon>Embryophyta</taxon>
        <taxon>Tracheophyta</taxon>
        <taxon>Spermatophyta</taxon>
        <taxon>Magnoliopsida</taxon>
        <taxon>eudicotyledons</taxon>
        <taxon>Gunneridae</taxon>
        <taxon>Pentapetalae</taxon>
        <taxon>asterids</taxon>
        <taxon>lamiids</taxon>
        <taxon>Gentianales</taxon>
        <taxon>Apocynaceae</taxon>
        <taxon>Rauvolfioideae</taxon>
        <taxon>Vinceae</taxon>
        <taxon>Catharanthinae</taxon>
        <taxon>Catharanthus</taxon>
    </lineage>
</organism>
<evidence type="ECO:0000313" key="1">
    <source>
        <dbReference type="EMBL" id="KAI5668839.1"/>
    </source>
</evidence>
<comment type="caution">
    <text evidence="1">The sequence shown here is derived from an EMBL/GenBank/DDBJ whole genome shotgun (WGS) entry which is preliminary data.</text>
</comment>